<dbReference type="InterPro" id="IPR008672">
    <property type="entry name" value="Mad1"/>
</dbReference>
<dbReference type="Gene3D" id="6.10.250.90">
    <property type="match status" value="1"/>
</dbReference>
<evidence type="ECO:0000256" key="9">
    <source>
        <dbReference type="SAM" id="MobiDB-lite"/>
    </source>
</evidence>
<protein>
    <recommendedName>
        <fullName evidence="3">Spindle assembly checkpoint component MAD1</fullName>
    </recommendedName>
</protein>
<dbReference type="KEGG" id="asau:88175697"/>
<dbReference type="GeneID" id="88175697"/>
<dbReference type="GO" id="GO:0007094">
    <property type="term" value="P:mitotic spindle assembly checkpoint signaling"/>
    <property type="evidence" value="ECO:0007669"/>
    <property type="project" value="InterPro"/>
</dbReference>
<comment type="similarity">
    <text evidence="2">Belongs to the MAD1 family.</text>
</comment>
<accession>A0AAX4HG16</accession>
<dbReference type="Pfam" id="PF05557">
    <property type="entry name" value="MAD"/>
    <property type="match status" value="1"/>
</dbReference>
<feature type="coiled-coil region" evidence="8">
    <location>
        <begin position="542"/>
        <end position="569"/>
    </location>
</feature>
<keyword evidence="5" id="KW-0498">Mitosis</keyword>
<evidence type="ECO:0000256" key="5">
    <source>
        <dbReference type="ARBA" id="ARBA00022776"/>
    </source>
</evidence>
<dbReference type="Gene3D" id="3.30.457.60">
    <property type="match status" value="1"/>
</dbReference>
<dbReference type="GO" id="GO:0072686">
    <property type="term" value="C:mitotic spindle"/>
    <property type="evidence" value="ECO:0007669"/>
    <property type="project" value="TreeGrafter"/>
</dbReference>
<evidence type="ECO:0000313" key="11">
    <source>
        <dbReference type="Proteomes" id="UP001338582"/>
    </source>
</evidence>
<dbReference type="EMBL" id="CP138899">
    <property type="protein sequence ID" value="WPK27259.1"/>
    <property type="molecule type" value="Genomic_DNA"/>
</dbReference>
<keyword evidence="8" id="KW-0175">Coiled coil</keyword>
<dbReference type="Proteomes" id="UP001338582">
    <property type="component" value="Chromosome 6"/>
</dbReference>
<evidence type="ECO:0000256" key="1">
    <source>
        <dbReference type="ARBA" id="ARBA00004123"/>
    </source>
</evidence>
<feature type="region of interest" description="Disordered" evidence="9">
    <location>
        <begin position="378"/>
        <end position="397"/>
    </location>
</feature>
<sequence>MKDQSLSPFLDQPSRLDIAQTSTRDRLGRLEYELQTLKTEKKLVENGRDATVSKYERLLEAKNDELARLQHNFDWVYAQKLELEKKRESAKSTPRRTDAKDVSEAKLLRAELKETRAKYALVEKKYGALQDKYEHLRADLNSELAAHDQYVSRIGQLQRDVQTLTASNKRLLEQQQQQASSTISGAETLKLRVSTLQKTNTELQARVDQCLQQKTGNELLKHKNASLLSQIHALEGYREKCTRVERMYSALQAKFNEYIGVIAASIEPLSSGENAENADESTSVRDFVQSFKLLQKRHLVTYDKLNEAQARVVALEDQLAAANNRIEHELTPEINVLKEQALEKNTRIASLSRTAVLNQKEIEFLRNSLKELDRLSAANNKQTSVNSASAGSGSGSGSDLYLSNLEKLVDEYKLEIDGLRKLLSASNATTIEAPTKRPRLVEDSESRVHTLSAMRKENIELLTEILTLKEQIINLKKQLESVEGKSDPSTNPSPILELRRNPFANDQFIKQQTLDVLRNENSDLIKKYVENGSVNEVPRAVYARQEHDKDALQEKLDLQIKKLNRLKSVYSERSKDIIALISRYFGYSIEFIPNPINPNDFCSKIKLVSKYMPQDDANGGNAPYLILDVKKRSMKAHGNYEFKTLCEELVQQWVTDKYQIPCFLSALNLQIYSQISS</sequence>
<reference evidence="10 11" key="1">
    <citation type="submission" date="2023-10" db="EMBL/GenBank/DDBJ databases">
        <title>Draft Genome Sequence of Candida saopaulonensis from a very Premature Infant with Sepsis.</title>
        <authorList>
            <person name="Ning Y."/>
            <person name="Dai R."/>
            <person name="Xiao M."/>
            <person name="Xu Y."/>
            <person name="Yan Q."/>
            <person name="Zhang L."/>
        </authorList>
    </citation>
    <scope>NUCLEOTIDE SEQUENCE [LARGE SCALE GENOMIC DNA]</scope>
    <source>
        <strain evidence="10 11">19XY460</strain>
    </source>
</reference>
<evidence type="ECO:0000313" key="10">
    <source>
        <dbReference type="EMBL" id="WPK27259.1"/>
    </source>
</evidence>
<dbReference type="PANTHER" id="PTHR23168:SF0">
    <property type="entry name" value="MITOTIC SPINDLE ASSEMBLY CHECKPOINT PROTEIN MAD1"/>
    <property type="match status" value="1"/>
</dbReference>
<comment type="subcellular location">
    <subcellularLocation>
        <location evidence="1">Nucleus</location>
    </subcellularLocation>
</comment>
<keyword evidence="6" id="KW-0539">Nucleus</keyword>
<proteinExistence type="inferred from homology"/>
<keyword evidence="11" id="KW-1185">Reference proteome</keyword>
<organism evidence="10 11">
    <name type="scientific">Australozyma saopauloensis</name>
    <dbReference type="NCBI Taxonomy" id="291208"/>
    <lineage>
        <taxon>Eukaryota</taxon>
        <taxon>Fungi</taxon>
        <taxon>Dikarya</taxon>
        <taxon>Ascomycota</taxon>
        <taxon>Saccharomycotina</taxon>
        <taxon>Pichiomycetes</taxon>
        <taxon>Metschnikowiaceae</taxon>
        <taxon>Australozyma</taxon>
    </lineage>
</organism>
<evidence type="ECO:0000256" key="7">
    <source>
        <dbReference type="ARBA" id="ARBA00023306"/>
    </source>
</evidence>
<name>A0AAX4HG16_9ASCO</name>
<evidence type="ECO:0000256" key="2">
    <source>
        <dbReference type="ARBA" id="ARBA00008029"/>
    </source>
</evidence>
<keyword evidence="4" id="KW-0132">Cell division</keyword>
<dbReference type="GO" id="GO:0000776">
    <property type="term" value="C:kinetochore"/>
    <property type="evidence" value="ECO:0007669"/>
    <property type="project" value="TreeGrafter"/>
</dbReference>
<dbReference type="PANTHER" id="PTHR23168">
    <property type="entry name" value="MITOTIC SPINDLE ASSEMBLY CHECKPOINT PROTEIN MAD1 MITOTIC ARREST DEFICIENT-LIKE PROTEIN 1"/>
    <property type="match status" value="1"/>
</dbReference>
<dbReference type="AlphaFoldDB" id="A0AAX4HG16"/>
<dbReference type="RefSeq" id="XP_062879637.1">
    <property type="nucleotide sequence ID" value="XM_063023567.1"/>
</dbReference>
<evidence type="ECO:0000256" key="4">
    <source>
        <dbReference type="ARBA" id="ARBA00022618"/>
    </source>
</evidence>
<evidence type="ECO:0000256" key="8">
    <source>
        <dbReference type="SAM" id="Coils"/>
    </source>
</evidence>
<evidence type="ECO:0000256" key="6">
    <source>
        <dbReference type="ARBA" id="ARBA00023242"/>
    </source>
</evidence>
<feature type="coiled-coil region" evidence="8">
    <location>
        <begin position="451"/>
        <end position="485"/>
    </location>
</feature>
<feature type="coiled-coil region" evidence="8">
    <location>
        <begin position="105"/>
        <end position="254"/>
    </location>
</feature>
<dbReference type="GO" id="GO:0051301">
    <property type="term" value="P:cell division"/>
    <property type="evidence" value="ECO:0007669"/>
    <property type="project" value="UniProtKB-KW"/>
</dbReference>
<keyword evidence="7" id="KW-0131">Cell cycle</keyword>
<evidence type="ECO:0000256" key="3">
    <source>
        <dbReference type="ARBA" id="ARBA00022019"/>
    </source>
</evidence>
<dbReference type="GO" id="GO:0005635">
    <property type="term" value="C:nuclear envelope"/>
    <property type="evidence" value="ECO:0007669"/>
    <property type="project" value="TreeGrafter"/>
</dbReference>
<gene>
    <name evidence="10" type="ORF">PUMCH_004637</name>
</gene>
<dbReference type="GO" id="GO:0051315">
    <property type="term" value="P:attachment of mitotic spindle microtubules to kinetochore"/>
    <property type="evidence" value="ECO:0007669"/>
    <property type="project" value="TreeGrafter"/>
</dbReference>